<dbReference type="AlphaFoldDB" id="A0AA40DBY4"/>
<evidence type="ECO:0000313" key="2">
    <source>
        <dbReference type="EMBL" id="KAK0668064.1"/>
    </source>
</evidence>
<dbReference type="Gene3D" id="3.30.70.100">
    <property type="match status" value="1"/>
</dbReference>
<dbReference type="Pfam" id="PF03992">
    <property type="entry name" value="ABM"/>
    <property type="match status" value="1"/>
</dbReference>
<proteinExistence type="predicted"/>
<feature type="domain" description="ABM" evidence="1">
    <location>
        <begin position="4"/>
        <end position="94"/>
    </location>
</feature>
<accession>A0AA40DBY4</accession>
<dbReference type="InterPro" id="IPR011008">
    <property type="entry name" value="Dimeric_a/b-barrel"/>
</dbReference>
<organism evidence="2 3">
    <name type="scientific">Cercophora samala</name>
    <dbReference type="NCBI Taxonomy" id="330535"/>
    <lineage>
        <taxon>Eukaryota</taxon>
        <taxon>Fungi</taxon>
        <taxon>Dikarya</taxon>
        <taxon>Ascomycota</taxon>
        <taxon>Pezizomycotina</taxon>
        <taxon>Sordariomycetes</taxon>
        <taxon>Sordariomycetidae</taxon>
        <taxon>Sordariales</taxon>
        <taxon>Lasiosphaeriaceae</taxon>
        <taxon>Cercophora</taxon>
    </lineage>
</organism>
<keyword evidence="3" id="KW-1185">Reference proteome</keyword>
<dbReference type="InterPro" id="IPR007138">
    <property type="entry name" value="ABM_dom"/>
</dbReference>
<dbReference type="Proteomes" id="UP001174997">
    <property type="component" value="Unassembled WGS sequence"/>
</dbReference>
<gene>
    <name evidence="2" type="ORF">QBC41DRAFT_277646</name>
</gene>
<protein>
    <recommendedName>
        <fullName evidence="1">ABM domain-containing protein</fullName>
    </recommendedName>
</protein>
<dbReference type="PANTHER" id="PTHR40624:SF1">
    <property type="entry name" value="BIOSYNTHESIS MONOOXYGENASE, PUTATIVE (AFU_ORTHOLOGUE AFUA_1G12025)-RELATED"/>
    <property type="match status" value="1"/>
</dbReference>
<evidence type="ECO:0000259" key="1">
    <source>
        <dbReference type="PROSITE" id="PS51725"/>
    </source>
</evidence>
<comment type="caution">
    <text evidence="2">The sequence shown here is derived from an EMBL/GenBank/DDBJ whole genome shotgun (WGS) entry which is preliminary data.</text>
</comment>
<evidence type="ECO:0000313" key="3">
    <source>
        <dbReference type="Proteomes" id="UP001174997"/>
    </source>
</evidence>
<dbReference type="SUPFAM" id="SSF54909">
    <property type="entry name" value="Dimeric alpha+beta barrel"/>
    <property type="match status" value="1"/>
</dbReference>
<name>A0AA40DBY4_9PEZI</name>
<dbReference type="PROSITE" id="PS51725">
    <property type="entry name" value="ABM"/>
    <property type="match status" value="1"/>
</dbReference>
<dbReference type="PANTHER" id="PTHR40624">
    <property type="entry name" value="BIOSYNTHESIS MONOOXYGENASE, PUTATIVE (AFU_ORTHOLOGUE AFUA_1G12025)-RELATED"/>
    <property type="match status" value="1"/>
</dbReference>
<dbReference type="EMBL" id="JAULSY010000062">
    <property type="protein sequence ID" value="KAK0668064.1"/>
    <property type="molecule type" value="Genomic_DNA"/>
</dbReference>
<reference evidence="2" key="1">
    <citation type="submission" date="2023-06" db="EMBL/GenBank/DDBJ databases">
        <title>Genome-scale phylogeny and comparative genomics of the fungal order Sordariales.</title>
        <authorList>
            <consortium name="Lawrence Berkeley National Laboratory"/>
            <person name="Hensen N."/>
            <person name="Bonometti L."/>
            <person name="Westerberg I."/>
            <person name="Brannstrom I.O."/>
            <person name="Guillou S."/>
            <person name="Cros-Aarteil S."/>
            <person name="Calhoun S."/>
            <person name="Haridas S."/>
            <person name="Kuo A."/>
            <person name="Mondo S."/>
            <person name="Pangilinan J."/>
            <person name="Riley R."/>
            <person name="Labutti K."/>
            <person name="Andreopoulos B."/>
            <person name="Lipzen A."/>
            <person name="Chen C."/>
            <person name="Yanf M."/>
            <person name="Daum C."/>
            <person name="Ng V."/>
            <person name="Clum A."/>
            <person name="Steindorff A."/>
            <person name="Ohm R."/>
            <person name="Martin F."/>
            <person name="Silar P."/>
            <person name="Natvig D."/>
            <person name="Lalanne C."/>
            <person name="Gautier V."/>
            <person name="Ament-Velasquez S.L."/>
            <person name="Kruys A."/>
            <person name="Hutchinson M.I."/>
            <person name="Powell A.J."/>
            <person name="Barry K."/>
            <person name="Miller A.N."/>
            <person name="Grigoriev I.V."/>
            <person name="Debuchy R."/>
            <person name="Gladieux P."/>
            <person name="Thoren M.H."/>
            <person name="Johannesson H."/>
        </authorList>
    </citation>
    <scope>NUCLEOTIDE SEQUENCE</scope>
    <source>
        <strain evidence="2">CBS 307.81</strain>
    </source>
</reference>
<sequence>MSALYFLAILSPKPDRVARVEEIAESVSNHVKEHEPGVLQYQWFRAGSDEEPKIVVWELYADQAAVEAHKSSSKLAWLIETEEKESNMREAIQVLPLEPLTGWASRS</sequence>